<reference evidence="1" key="1">
    <citation type="submission" date="2022-10" db="EMBL/GenBank/DDBJ databases">
        <title>The complete genomes of actinobacterial strains from the NBC collection.</title>
        <authorList>
            <person name="Joergensen T.S."/>
            <person name="Alvarez Arevalo M."/>
            <person name="Sterndorff E.B."/>
            <person name="Faurdal D."/>
            <person name="Vuksanovic O."/>
            <person name="Mourched A.-S."/>
            <person name="Charusanti P."/>
            <person name="Shaw S."/>
            <person name="Blin K."/>
            <person name="Weber T."/>
        </authorList>
    </citation>
    <scope>NUCLEOTIDE SEQUENCE</scope>
    <source>
        <strain evidence="1">NBC_00093</strain>
    </source>
</reference>
<dbReference type="AlphaFoldDB" id="A0AAU2A4R7"/>
<sequence>MIGRLPLDEQLGALREVLSRNDVLVEVLARAATLDLPRWYLTAGCLFQTVWNVVTGRPPTHGIKDYDVFYFDDGDLSWEAEDRAIQAGREVFADLPAEVEIRNEARVHLWYEEKFGVPCPPYASTEAAIDSFAATTCCLGVRLERDGRWRVYAPHGLSDVFNLVVRPNPVLAPRAVYEAKAARWREQWPELSVLEWPGSSGVVAGPGD</sequence>
<name>A0AAU2A4R7_9ACTN</name>
<organism evidence="1">
    <name type="scientific">Streptomyces sp. NBC_00093</name>
    <dbReference type="NCBI Taxonomy" id="2975649"/>
    <lineage>
        <taxon>Bacteria</taxon>
        <taxon>Bacillati</taxon>
        <taxon>Actinomycetota</taxon>
        <taxon>Actinomycetes</taxon>
        <taxon>Kitasatosporales</taxon>
        <taxon>Streptomycetaceae</taxon>
        <taxon>Streptomyces</taxon>
    </lineage>
</organism>
<dbReference type="PANTHER" id="PTHR39166">
    <property type="entry name" value="BLL1166 PROTEIN"/>
    <property type="match status" value="1"/>
</dbReference>
<dbReference type="EMBL" id="CP108222">
    <property type="protein sequence ID" value="WTT18877.1"/>
    <property type="molecule type" value="Genomic_DNA"/>
</dbReference>
<dbReference type="InterPro" id="IPR009267">
    <property type="entry name" value="NTP_transf_6"/>
</dbReference>
<gene>
    <name evidence="1" type="ORF">OHA22_26770</name>
</gene>
<proteinExistence type="predicted"/>
<accession>A0AAU2A4R7</accession>
<protein>
    <submittedName>
        <fullName evidence="1">Nucleotidyltransferase family protein</fullName>
    </submittedName>
</protein>
<evidence type="ECO:0000313" key="1">
    <source>
        <dbReference type="EMBL" id="WTT18877.1"/>
    </source>
</evidence>
<dbReference type="Pfam" id="PF06042">
    <property type="entry name" value="NTP_transf_6"/>
    <property type="match status" value="1"/>
</dbReference>
<dbReference type="PANTHER" id="PTHR39166:SF1">
    <property type="entry name" value="BLL1166 PROTEIN"/>
    <property type="match status" value="1"/>
</dbReference>